<evidence type="ECO:0000313" key="1">
    <source>
        <dbReference type="EMBL" id="PKZ14613.1"/>
    </source>
</evidence>
<dbReference type="RefSeq" id="WP_021617727.1">
    <property type="nucleotide sequence ID" value="NZ_CAUPEW010000001.1"/>
</dbReference>
<dbReference type="AlphaFoldDB" id="A0A2I1M3B3"/>
<dbReference type="EMBL" id="PKGU01000004">
    <property type="protein sequence ID" value="PKZ14613.1"/>
    <property type="molecule type" value="Genomic_DNA"/>
</dbReference>
<accession>A0A2I1M3B3</accession>
<organism evidence="1 2">
    <name type="scientific">Alloscardovia omnicolens</name>
    <dbReference type="NCBI Taxonomy" id="419015"/>
    <lineage>
        <taxon>Bacteria</taxon>
        <taxon>Bacillati</taxon>
        <taxon>Actinomycetota</taxon>
        <taxon>Actinomycetes</taxon>
        <taxon>Bifidobacteriales</taxon>
        <taxon>Bifidobacteriaceae</taxon>
        <taxon>Alloscardovia</taxon>
    </lineage>
</organism>
<reference evidence="1 2" key="1">
    <citation type="submission" date="2017-12" db="EMBL/GenBank/DDBJ databases">
        <title>Phylogenetic diversity of female urinary microbiome.</title>
        <authorList>
            <person name="Thomas-White K."/>
            <person name="Wolfe A.J."/>
        </authorList>
    </citation>
    <scope>NUCLEOTIDE SEQUENCE [LARGE SCALE GENOMIC DNA]</scope>
    <source>
        <strain evidence="1 2">UMB0064</strain>
    </source>
</reference>
<sequence>MSEQISVPDLAESIVRTEWHQFQQVNNEGGRANCQGNWPTFHVMRLSQFLTWTVELLRSYERDLASGRNLLMEKYAWMMASTQSEYFHKELEPYLLQPSDERIEIQEKIIDQQLQWARDFHAQYPTLGDNMRVLTTNQDTDDATSFETYLRGELSTYSNETVLLYSQFIETLARENRNLTHEIITWTVKLSGYENLDAAQQYLTM</sequence>
<evidence type="ECO:0000313" key="2">
    <source>
        <dbReference type="Proteomes" id="UP000242263"/>
    </source>
</evidence>
<dbReference type="Pfam" id="PF13526">
    <property type="entry name" value="DUF4125"/>
    <property type="match status" value="1"/>
</dbReference>
<protein>
    <submittedName>
        <fullName evidence="1">DUF4125 domain-containing protein</fullName>
    </submittedName>
</protein>
<dbReference type="Proteomes" id="UP000242263">
    <property type="component" value="Unassembled WGS sequence"/>
</dbReference>
<name>A0A2I1M3B3_9BIFI</name>
<proteinExistence type="predicted"/>
<gene>
    <name evidence="1" type="ORF">CYJ32_06670</name>
</gene>
<dbReference type="InterPro" id="IPR025191">
    <property type="entry name" value="DUF4125"/>
</dbReference>
<comment type="caution">
    <text evidence="1">The sequence shown here is derived from an EMBL/GenBank/DDBJ whole genome shotgun (WGS) entry which is preliminary data.</text>
</comment>